<proteinExistence type="inferred from homology"/>
<dbReference type="KEGG" id="rge:RGE_25280"/>
<dbReference type="PANTHER" id="PTHR30574">
    <property type="entry name" value="INNER MEMBRANE PROTEIN YEDE"/>
    <property type="match status" value="1"/>
</dbReference>
<organism evidence="10 11">
    <name type="scientific">Rubrivivax gelatinosus (strain NBRC 100245 / IL144)</name>
    <dbReference type="NCBI Taxonomy" id="983917"/>
    <lineage>
        <taxon>Bacteria</taxon>
        <taxon>Pseudomonadati</taxon>
        <taxon>Pseudomonadota</taxon>
        <taxon>Betaproteobacteria</taxon>
        <taxon>Burkholderiales</taxon>
        <taxon>Sphaerotilaceae</taxon>
        <taxon>Rubrivivax</taxon>
    </lineage>
</organism>
<protein>
    <recommendedName>
        <fullName evidence="12">Sulphur transport domain-containing protein</fullName>
    </recommendedName>
</protein>
<gene>
    <name evidence="10" type="ordered locus">RGE_25280</name>
</gene>
<evidence type="ECO:0000256" key="1">
    <source>
        <dbReference type="ARBA" id="ARBA00004429"/>
    </source>
</evidence>
<keyword evidence="11" id="KW-1185">Reference proteome</keyword>
<evidence type="ECO:0000256" key="4">
    <source>
        <dbReference type="ARBA" id="ARBA00022519"/>
    </source>
</evidence>
<comment type="similarity">
    <text evidence="8">Belongs to the TsuA/YedE (TC 9.B.102) family.</text>
</comment>
<evidence type="ECO:0000256" key="9">
    <source>
        <dbReference type="SAM" id="Phobius"/>
    </source>
</evidence>
<sequence>MISNFTPVSALAGGALIGVAVVLTMRLLGRVAGISGILHRSVDGPGTDERTADWLWRPGFLLGLVVAGGLVAALRPGTLPAAPSGLAPAGLVVAGLLVGWGTAQARGCTSGHGVCGLARGSKRSLAATAVFMATGALAVWWLRHGLPA</sequence>
<name>I0HS82_RUBGI</name>
<keyword evidence="6 9" id="KW-1133">Transmembrane helix</keyword>
<evidence type="ECO:0000256" key="3">
    <source>
        <dbReference type="ARBA" id="ARBA00022475"/>
    </source>
</evidence>
<dbReference type="PATRIC" id="fig|983917.3.peg.2460"/>
<evidence type="ECO:0000256" key="7">
    <source>
        <dbReference type="ARBA" id="ARBA00023136"/>
    </source>
</evidence>
<evidence type="ECO:0008006" key="12">
    <source>
        <dbReference type="Google" id="ProtNLM"/>
    </source>
</evidence>
<dbReference type="PANTHER" id="PTHR30574:SF1">
    <property type="entry name" value="SULPHUR TRANSPORT DOMAIN-CONTAINING PROTEIN"/>
    <property type="match status" value="1"/>
</dbReference>
<keyword evidence="3" id="KW-1003">Cell membrane</keyword>
<keyword evidence="5 9" id="KW-0812">Transmembrane</keyword>
<keyword evidence="4" id="KW-0997">Cell inner membrane</keyword>
<dbReference type="Proteomes" id="UP000007883">
    <property type="component" value="Chromosome"/>
</dbReference>
<evidence type="ECO:0000256" key="8">
    <source>
        <dbReference type="ARBA" id="ARBA00035655"/>
    </source>
</evidence>
<reference evidence="10 11" key="1">
    <citation type="journal article" date="2012" name="J. Bacteriol.">
        <title>Complete genome sequence of phototrophic betaproteobacterium Rubrivivax gelatinosus IL144.</title>
        <authorList>
            <person name="Nagashima S."/>
            <person name="Kamimura A."/>
            <person name="Shimizu T."/>
            <person name="Nakamura-isaki S."/>
            <person name="Aono E."/>
            <person name="Sakamoto K."/>
            <person name="Ichikawa N."/>
            <person name="Nakazawa H."/>
            <person name="Sekine M."/>
            <person name="Yamazaki S."/>
            <person name="Fujita N."/>
            <person name="Shimada K."/>
            <person name="Hanada S."/>
            <person name="Nagashima K.V.P."/>
        </authorList>
    </citation>
    <scope>NUCLEOTIDE SEQUENCE [LARGE SCALE GENOMIC DNA]</scope>
    <source>
        <strain evidence="11">NBRC 100245 / IL144</strain>
    </source>
</reference>
<dbReference type="STRING" id="983917.RGE_25280"/>
<feature type="transmembrane region" description="Helical" evidence="9">
    <location>
        <begin position="54"/>
        <end position="74"/>
    </location>
</feature>
<feature type="transmembrane region" description="Helical" evidence="9">
    <location>
        <begin position="12"/>
        <end position="33"/>
    </location>
</feature>
<evidence type="ECO:0000313" key="10">
    <source>
        <dbReference type="EMBL" id="BAL95869.1"/>
    </source>
</evidence>
<evidence type="ECO:0000256" key="2">
    <source>
        <dbReference type="ARBA" id="ARBA00022448"/>
    </source>
</evidence>
<feature type="transmembrane region" description="Helical" evidence="9">
    <location>
        <begin position="86"/>
        <end position="103"/>
    </location>
</feature>
<evidence type="ECO:0000256" key="6">
    <source>
        <dbReference type="ARBA" id="ARBA00022989"/>
    </source>
</evidence>
<dbReference type="HOGENOM" id="CLU_122700_1_0_4"/>
<keyword evidence="2" id="KW-0813">Transport</keyword>
<accession>I0HS82</accession>
<evidence type="ECO:0000256" key="5">
    <source>
        <dbReference type="ARBA" id="ARBA00022692"/>
    </source>
</evidence>
<comment type="subcellular location">
    <subcellularLocation>
        <location evidence="1">Cell inner membrane</location>
        <topology evidence="1">Multi-pass membrane protein</topology>
    </subcellularLocation>
</comment>
<keyword evidence="7 9" id="KW-0472">Membrane</keyword>
<evidence type="ECO:0000313" key="11">
    <source>
        <dbReference type="Proteomes" id="UP000007883"/>
    </source>
</evidence>
<dbReference type="EMBL" id="AP012320">
    <property type="protein sequence ID" value="BAL95869.1"/>
    <property type="molecule type" value="Genomic_DNA"/>
</dbReference>
<feature type="transmembrane region" description="Helical" evidence="9">
    <location>
        <begin position="124"/>
        <end position="142"/>
    </location>
</feature>
<dbReference type="InterPro" id="IPR007272">
    <property type="entry name" value="Sulf_transp_TsuA/YedE"/>
</dbReference>
<dbReference type="AlphaFoldDB" id="I0HS82"/>
<dbReference type="Pfam" id="PF04143">
    <property type="entry name" value="Sulf_transp"/>
    <property type="match status" value="1"/>
</dbReference>
<dbReference type="eggNOG" id="COG2391">
    <property type="taxonomic scope" value="Bacteria"/>
</dbReference>
<dbReference type="GO" id="GO:0005886">
    <property type="term" value="C:plasma membrane"/>
    <property type="evidence" value="ECO:0007669"/>
    <property type="project" value="UniProtKB-SubCell"/>
</dbReference>